<proteinExistence type="predicted"/>
<dbReference type="EMBL" id="CP011497">
    <property type="protein sequence ID" value="AKJ12236.1"/>
    <property type="molecule type" value="Genomic_DNA"/>
</dbReference>
<sequence length="81" mass="7828">MLGMFLEPCEGGSVGCGGGEGVGGDGQARDGGDFEGVVVEVEVADVGVVEVGLSLAAAVALVAALAAPRMAIALGRGQEVR</sequence>
<dbReference type="Proteomes" id="UP000035366">
    <property type="component" value="Chromosome"/>
</dbReference>
<reference evidence="1 2" key="1">
    <citation type="journal article" date="2015" name="ISME J.">
        <title>Draft Genome Sequence of Streptomyces incarnatus NRRL8089, which Produces the Nucleoside Antibiotic Sinefungin.</title>
        <authorList>
            <person name="Oshima K."/>
            <person name="Hattori M."/>
            <person name="Shimizu H."/>
            <person name="Fukuda K."/>
            <person name="Nemoto M."/>
            <person name="Inagaki K."/>
            <person name="Tamura T."/>
        </authorList>
    </citation>
    <scope>NUCLEOTIDE SEQUENCE [LARGE SCALE GENOMIC DNA]</scope>
    <source>
        <strain evidence="1 2">NRRL 8089</strain>
    </source>
</reference>
<organism evidence="1 2">
    <name type="scientific">Streptomyces incarnatus</name>
    <dbReference type="NCBI Taxonomy" id="665007"/>
    <lineage>
        <taxon>Bacteria</taxon>
        <taxon>Bacillati</taxon>
        <taxon>Actinomycetota</taxon>
        <taxon>Actinomycetes</taxon>
        <taxon>Kitasatosporales</taxon>
        <taxon>Streptomycetaceae</taxon>
        <taxon>Streptomyces</taxon>
    </lineage>
</organism>
<accession>A0ABN4GEW6</accession>
<protein>
    <submittedName>
        <fullName evidence="1">Uncharacterized protein</fullName>
    </submittedName>
</protein>
<gene>
    <name evidence="1" type="ORF">ABB07_20045</name>
</gene>
<evidence type="ECO:0000313" key="2">
    <source>
        <dbReference type="Proteomes" id="UP000035366"/>
    </source>
</evidence>
<name>A0ABN4GEW6_9ACTN</name>
<keyword evidence="2" id="KW-1185">Reference proteome</keyword>
<evidence type="ECO:0000313" key="1">
    <source>
        <dbReference type="EMBL" id="AKJ12236.1"/>
    </source>
</evidence>